<keyword evidence="2" id="KW-1185">Reference proteome</keyword>
<dbReference type="EMBL" id="CAXHTA020000016">
    <property type="protein sequence ID" value="CAL5226479.1"/>
    <property type="molecule type" value="Genomic_DNA"/>
</dbReference>
<organism evidence="1 2">
    <name type="scientific">Coccomyxa viridis</name>
    <dbReference type="NCBI Taxonomy" id="1274662"/>
    <lineage>
        <taxon>Eukaryota</taxon>
        <taxon>Viridiplantae</taxon>
        <taxon>Chlorophyta</taxon>
        <taxon>core chlorophytes</taxon>
        <taxon>Trebouxiophyceae</taxon>
        <taxon>Trebouxiophyceae incertae sedis</taxon>
        <taxon>Coccomyxaceae</taxon>
        <taxon>Coccomyxa</taxon>
    </lineage>
</organism>
<evidence type="ECO:0000313" key="2">
    <source>
        <dbReference type="Proteomes" id="UP001497392"/>
    </source>
</evidence>
<sequence length="213" mass="23671">MFVTRGSASWTRTSTPSRMDVGYSVTNRPLHLKSLTGGLRHARSGITYVLDALSRWDDSEWPLAEGTVARELSSATMFLAGVLDGLVILDQRDGADRKRSFTRTPFVSQQARDIQKGLRELRSVADGDQEAYADFWTLADFWRLCFPFRPRPIQFAQSGVRDFQIQLTTDAKSGPVLKDLVIPMFNGACQICSLLAASLELDEGDLVRQIPAG</sequence>
<proteinExistence type="predicted"/>
<evidence type="ECO:0000313" key="1">
    <source>
        <dbReference type="EMBL" id="CAL5226479.1"/>
    </source>
</evidence>
<dbReference type="Proteomes" id="UP001497392">
    <property type="component" value="Unassembled WGS sequence"/>
</dbReference>
<accession>A0ABP1G7G1</accession>
<comment type="caution">
    <text evidence="1">The sequence shown here is derived from an EMBL/GenBank/DDBJ whole genome shotgun (WGS) entry which is preliminary data.</text>
</comment>
<name>A0ABP1G7G1_9CHLO</name>
<reference evidence="1 2" key="1">
    <citation type="submission" date="2024-06" db="EMBL/GenBank/DDBJ databases">
        <authorList>
            <person name="Kraege A."/>
            <person name="Thomma B."/>
        </authorList>
    </citation>
    <scope>NUCLEOTIDE SEQUENCE [LARGE SCALE GENOMIC DNA]</scope>
</reference>
<protein>
    <submittedName>
        <fullName evidence="1">G9328 protein</fullName>
    </submittedName>
</protein>
<gene>
    <name evidence="1" type="primary">g9328</name>
    <name evidence="1" type="ORF">VP750_LOCUS8385</name>
</gene>